<keyword evidence="6" id="KW-0378">Hydrolase</keyword>
<evidence type="ECO:0000259" key="9">
    <source>
        <dbReference type="Pfam" id="PF09349"/>
    </source>
</evidence>
<comment type="subunit">
    <text evidence="3">Homodimer.</text>
</comment>
<name>A0ABS1JRK3_9BURK</name>
<proteinExistence type="inferred from homology"/>
<dbReference type="InterPro" id="IPR011650">
    <property type="entry name" value="Peptidase_M20_dimer"/>
</dbReference>
<evidence type="ECO:0000256" key="2">
    <source>
        <dbReference type="ARBA" id="ARBA00006153"/>
    </source>
</evidence>
<comment type="cofactor">
    <cofactor evidence="1">
        <name>Mn(2+)</name>
        <dbReference type="ChEBI" id="CHEBI:29035"/>
    </cofactor>
</comment>
<keyword evidence="4" id="KW-0659">Purine metabolism</keyword>
<dbReference type="Gene3D" id="3.30.70.360">
    <property type="match status" value="1"/>
</dbReference>
<evidence type="ECO:0000313" key="10">
    <source>
        <dbReference type="EMBL" id="MBL0426895.1"/>
    </source>
</evidence>
<dbReference type="Gene3D" id="1.10.3330.10">
    <property type="entry name" value="Oxo-4-hydroxy-4-carboxy-5-ureidoimidazoline decarboxylase"/>
    <property type="match status" value="1"/>
</dbReference>
<evidence type="ECO:0000256" key="5">
    <source>
        <dbReference type="ARBA" id="ARBA00022723"/>
    </source>
</evidence>
<evidence type="ECO:0000256" key="3">
    <source>
        <dbReference type="ARBA" id="ARBA00011738"/>
    </source>
</evidence>
<keyword evidence="5" id="KW-0479">Metal-binding</keyword>
<dbReference type="NCBIfam" id="TIGR03164">
    <property type="entry name" value="UHCUDC"/>
    <property type="match status" value="1"/>
</dbReference>
<dbReference type="CDD" id="cd03884">
    <property type="entry name" value="M20_bAS"/>
    <property type="match status" value="1"/>
</dbReference>
<reference evidence="10 11" key="1">
    <citation type="journal article" date="2017" name="Int. J. Syst. Evol. Microbiol.">
        <title>Ramlibacter alkalitolerans sp. nov., alkali-tolerant bacterium isolated from soil of ginseng.</title>
        <authorList>
            <person name="Lee D.H."/>
            <person name="Cha C.J."/>
        </authorList>
    </citation>
    <scope>NUCLEOTIDE SEQUENCE [LARGE SCALE GENOMIC DNA]</scope>
    <source>
        <strain evidence="10 11">KACC 19305</strain>
    </source>
</reference>
<evidence type="ECO:0000256" key="1">
    <source>
        <dbReference type="ARBA" id="ARBA00001936"/>
    </source>
</evidence>
<comment type="caution">
    <text evidence="10">The sequence shown here is derived from an EMBL/GenBank/DDBJ whole genome shotgun (WGS) entry which is preliminary data.</text>
</comment>
<dbReference type="SUPFAM" id="SSF158694">
    <property type="entry name" value="UraD-Like"/>
    <property type="match status" value="1"/>
</dbReference>
<dbReference type="PANTHER" id="PTHR32494">
    <property type="entry name" value="ALLANTOATE DEIMINASE-RELATED"/>
    <property type="match status" value="1"/>
</dbReference>
<dbReference type="Proteomes" id="UP000622707">
    <property type="component" value="Unassembled WGS sequence"/>
</dbReference>
<accession>A0ABS1JRK3</accession>
<dbReference type="GO" id="GO:0051997">
    <property type="term" value="F:2-oxo-4-hydroxy-4-carboxy-5-ureidoimidazoline decarboxylase activity"/>
    <property type="evidence" value="ECO:0007669"/>
    <property type="project" value="UniProtKB-EC"/>
</dbReference>
<dbReference type="SUPFAM" id="SSF53187">
    <property type="entry name" value="Zn-dependent exopeptidases"/>
    <property type="match status" value="1"/>
</dbReference>
<protein>
    <submittedName>
        <fullName evidence="10">2-oxo-4-hydroxy-4-carboxy-5-ureidoimidazoline decarboxylase</fullName>
        <ecNumber evidence="10">4.1.1.97</ecNumber>
    </submittedName>
</protein>
<dbReference type="InterPro" id="IPR036778">
    <property type="entry name" value="OHCU_decarboxylase_sf"/>
</dbReference>
<evidence type="ECO:0000259" key="8">
    <source>
        <dbReference type="Pfam" id="PF07687"/>
    </source>
</evidence>
<sequence>MAITLEQINAADGAEAARLLDGLYEHSPWIAEAALAQRPFRSLGHLKQAMADIVREAGIERQLALIRAHPELAGKAMVAKTLTSESTHEQGKAGLSDCTPEEFARIQQLNADYNARFGFPFILAVRGPRGTGLTRAQIIETFARRLDNHPEFERAEALRNIHRIVELRLNDKFGVDPALGNLVWDWQESLARHSDPGYAEKGQLTVTYLTPAHRAAAQEIAETMRECGFDEVAIDAVGNVVGRYAPERPHPSPPPEGEGARYLLTGSHYDTVRNGGKYDGRLGIFTPMACVRELARADRRLPFGIEVVGFAEEEGQRYKATFLGSGALTGHFDARWLEQKDAQGITMREAMREAGLPASTEAISALKRDPARYLGFVEVHIEQGPVLNELDLPLGIVTSINGGVRYLCEVTGMASHAGTTPMNRRRDAAVAVGELAFFIEQRAARDGDSVGTIGILEVPNGSINVVPGRCVFSLDLRAPQDPQRDALVADVLAKLQEICERRGLRSSVEETMCAAAAPSAAPWQARWEGAVHSLGLPLHRMPSGAGHDAMKLHDVMPQAMLFVRGQNAGISHNPLESSTSDDIELGVRAFQHLLAQLAEEMQ</sequence>
<dbReference type="InterPro" id="IPR036264">
    <property type="entry name" value="Bact_exopeptidase_dim_dom"/>
</dbReference>
<evidence type="ECO:0000313" key="11">
    <source>
        <dbReference type="Proteomes" id="UP000622707"/>
    </source>
</evidence>
<feature type="domain" description="Oxo-4-hydroxy-4-carboxy-5-ureidoimidazoline decarboxylase" evidence="9">
    <location>
        <begin position="9"/>
        <end position="170"/>
    </location>
</feature>
<feature type="domain" description="Peptidase M20 dimerisation" evidence="8">
    <location>
        <begin position="402"/>
        <end position="500"/>
    </location>
</feature>
<dbReference type="SUPFAM" id="SSF55031">
    <property type="entry name" value="Bacterial exopeptidase dimerisation domain"/>
    <property type="match status" value="1"/>
</dbReference>
<dbReference type="Pfam" id="PF09349">
    <property type="entry name" value="OHCU_decarbox"/>
    <property type="match status" value="1"/>
</dbReference>
<dbReference type="EMBL" id="JAEQND010000009">
    <property type="protein sequence ID" value="MBL0426895.1"/>
    <property type="molecule type" value="Genomic_DNA"/>
</dbReference>
<keyword evidence="7" id="KW-0464">Manganese</keyword>
<dbReference type="InterPro" id="IPR018020">
    <property type="entry name" value="OHCU_decarboxylase"/>
</dbReference>
<evidence type="ECO:0000256" key="4">
    <source>
        <dbReference type="ARBA" id="ARBA00022631"/>
    </source>
</evidence>
<dbReference type="InterPro" id="IPR010158">
    <property type="entry name" value="Amidase_Cbmase"/>
</dbReference>
<evidence type="ECO:0000256" key="7">
    <source>
        <dbReference type="ARBA" id="ARBA00023211"/>
    </source>
</evidence>
<dbReference type="Gene3D" id="3.40.630.10">
    <property type="entry name" value="Zn peptidases"/>
    <property type="match status" value="1"/>
</dbReference>
<gene>
    <name evidence="10" type="primary">uraD</name>
    <name evidence="10" type="ORF">JI746_17410</name>
</gene>
<dbReference type="PANTHER" id="PTHR32494:SF19">
    <property type="entry name" value="ALLANTOATE DEIMINASE-RELATED"/>
    <property type="match status" value="1"/>
</dbReference>
<dbReference type="NCBIfam" id="TIGR01879">
    <property type="entry name" value="hydantase"/>
    <property type="match status" value="1"/>
</dbReference>
<dbReference type="EC" id="4.1.1.97" evidence="10"/>
<dbReference type="Pfam" id="PF01546">
    <property type="entry name" value="Peptidase_M20"/>
    <property type="match status" value="1"/>
</dbReference>
<dbReference type="InterPro" id="IPR017580">
    <property type="entry name" value="OHCU_decarboxylase-1"/>
</dbReference>
<keyword evidence="10" id="KW-0456">Lyase</keyword>
<keyword evidence="11" id="KW-1185">Reference proteome</keyword>
<organism evidence="10 11">
    <name type="scientific">Ramlibacter alkalitolerans</name>
    <dbReference type="NCBI Taxonomy" id="2039631"/>
    <lineage>
        <taxon>Bacteria</taxon>
        <taxon>Pseudomonadati</taxon>
        <taxon>Pseudomonadota</taxon>
        <taxon>Betaproteobacteria</taxon>
        <taxon>Burkholderiales</taxon>
        <taxon>Comamonadaceae</taxon>
        <taxon>Ramlibacter</taxon>
    </lineage>
</organism>
<dbReference type="Pfam" id="PF07687">
    <property type="entry name" value="M20_dimer"/>
    <property type="match status" value="1"/>
</dbReference>
<comment type="similarity">
    <text evidence="2">Belongs to the peptidase M20 family.</text>
</comment>
<dbReference type="RefSeq" id="WP_201691290.1">
    <property type="nucleotide sequence ID" value="NZ_JAEQND010000009.1"/>
</dbReference>
<evidence type="ECO:0000256" key="6">
    <source>
        <dbReference type="ARBA" id="ARBA00022801"/>
    </source>
</evidence>
<dbReference type="InterPro" id="IPR002933">
    <property type="entry name" value="Peptidase_M20"/>
</dbReference>